<dbReference type="EMBL" id="LR828261">
    <property type="protein sequence ID" value="CAD0302050.1"/>
    <property type="molecule type" value="Genomic_DNA"/>
</dbReference>
<gene>
    <name evidence="3" type="ORF">CFBP2533_03330</name>
    <name evidence="4" type="ORF">E1J24_12025</name>
</gene>
<evidence type="ECO:0000313" key="5">
    <source>
        <dbReference type="Proteomes" id="UP000548771"/>
    </source>
</evidence>
<reference evidence="4" key="1">
    <citation type="submission" date="2019-03" db="EMBL/GenBank/DDBJ databases">
        <authorList>
            <person name="Moriniere L."/>
            <person name="Burlet A."/>
            <person name="Rosenthal E."/>
            <person name="Portier P."/>
            <person name="Lavire C."/>
            <person name="Nesme X."/>
            <person name="Bull C.T."/>
            <person name="Le Saux M."/>
            <person name="Bertolla F."/>
        </authorList>
    </citation>
    <scope>NUCLEOTIDE SEQUENCE</scope>
    <source>
        <strain evidence="4">CFBP2533</strain>
    </source>
</reference>
<feature type="compositionally biased region" description="Polar residues" evidence="2">
    <location>
        <begin position="76"/>
        <end position="88"/>
    </location>
</feature>
<evidence type="ECO:0000256" key="2">
    <source>
        <dbReference type="SAM" id="MobiDB-lite"/>
    </source>
</evidence>
<feature type="compositionally biased region" description="Basic and acidic residues" evidence="2">
    <location>
        <begin position="350"/>
        <end position="366"/>
    </location>
</feature>
<feature type="compositionally biased region" description="Polar residues" evidence="2">
    <location>
        <begin position="46"/>
        <end position="57"/>
    </location>
</feature>
<feature type="region of interest" description="Disordered" evidence="2">
    <location>
        <begin position="336"/>
        <end position="372"/>
    </location>
</feature>
<reference evidence="3" key="4">
    <citation type="submission" date="2020-07" db="EMBL/GenBank/DDBJ databases">
        <authorList>
            <person name="Pothier F. J."/>
        </authorList>
    </citation>
    <scope>NUCLEOTIDE SEQUENCE</scope>
    <source>
        <strain evidence="3">CFBP 2533</strain>
    </source>
</reference>
<dbReference type="RefSeq" id="WP_168958582.1">
    <property type="nucleotide sequence ID" value="NZ_CP098604.1"/>
</dbReference>
<evidence type="ECO:0000313" key="3">
    <source>
        <dbReference type="EMBL" id="CAD0302043.1"/>
    </source>
</evidence>
<dbReference type="AlphaFoldDB" id="A0A6V7BIE7"/>
<sequence>MRLKPFSSSRSQIAPEPLSPASTTTTKHIETTTQHPLSQAHKRSKPQGTAKTSTQALLASARKSFESLRKQLPSMHMSSSALRPTRTSAAPRPYVTQVATPARPPQRHGAQPVVDARRQQPAPQATGPARAKGPEPQRTVSIPRPAPIKQAPIPIVSPPQARQRRSLQSLNEEIALLDKRCSEISKRLFMDDGEATEQEQRLFDLRTDLIAQRNQIRDSQPPSRQTGHRQLDATLHALAPLEHVRAPSTTTSQLAMVQSEVIHSNRNALLEARRRLGNTSDLAKHHDLARRHLAKLRASGADPGQAKRLERMMKGYENLLELEDIVKRTDDQLERMGGPRLMDSIPTTPQERRQRHRDEVDAHQEAIDNGYL</sequence>
<dbReference type="EMBL" id="LR828261">
    <property type="protein sequence ID" value="CAD0302043.1"/>
    <property type="molecule type" value="Genomic_DNA"/>
</dbReference>
<name>A0A6V7BIE7_9XANT</name>
<keyword evidence="1" id="KW-0175">Coiled coil</keyword>
<accession>A0A6V7BIE7</accession>
<organism evidence="3">
    <name type="scientific">Xanthomonas hortorum pv. pelargonii</name>
    <dbReference type="NCBI Taxonomy" id="453602"/>
    <lineage>
        <taxon>Bacteria</taxon>
        <taxon>Pseudomonadati</taxon>
        <taxon>Pseudomonadota</taxon>
        <taxon>Gammaproteobacteria</taxon>
        <taxon>Lysobacterales</taxon>
        <taxon>Lysobacteraceae</taxon>
        <taxon>Xanthomonas</taxon>
    </lineage>
</organism>
<dbReference type="EMBL" id="SMDX01000014">
    <property type="protein sequence ID" value="NMI22553.1"/>
    <property type="molecule type" value="Genomic_DNA"/>
</dbReference>
<feature type="compositionally biased region" description="Polar residues" evidence="2">
    <location>
        <begin position="1"/>
        <end position="12"/>
    </location>
</feature>
<feature type="region of interest" description="Disordered" evidence="2">
    <location>
        <begin position="1"/>
        <end position="154"/>
    </location>
</feature>
<feature type="coiled-coil region" evidence="1">
    <location>
        <begin position="160"/>
        <end position="187"/>
    </location>
</feature>
<dbReference type="Proteomes" id="UP000548771">
    <property type="component" value="Unassembled WGS sequence"/>
</dbReference>
<evidence type="ECO:0000256" key="1">
    <source>
        <dbReference type="SAM" id="Coils"/>
    </source>
</evidence>
<protein>
    <submittedName>
        <fullName evidence="4">Type III secretions system protein XopR</fullName>
    </submittedName>
</protein>
<evidence type="ECO:0000313" key="4">
    <source>
        <dbReference type="EMBL" id="NMI22553.1"/>
    </source>
</evidence>
<proteinExistence type="predicted"/>
<reference evidence="4" key="3">
    <citation type="journal article" date="2020" name="Syst. Appl. Microbiol.">
        <title>Clarifying the taxonomy of the causal agent of bacterial leaf spot of lettuce through a polyphasic approach reveals that Xanthomonas cynarae Trebaol et al. 2000 emend. Timilsina et al. 2019 is a later heterotypic synonym of Xanthomonas hortorum Vauterin et al. 1995.</title>
        <authorList>
            <person name="Moriniere L."/>
            <person name="Burlet A."/>
            <person name="Rosenthal E.R."/>
            <person name="Nesme X."/>
            <person name="Portier P."/>
            <person name="Bull C.T."/>
            <person name="Lavire C."/>
            <person name="Fischer-Le Saux M."/>
            <person name="Bertolla F."/>
        </authorList>
    </citation>
    <scope>NUCLEOTIDE SEQUENCE</scope>
    <source>
        <strain evidence="4">CFBP2533</strain>
    </source>
</reference>
<reference evidence="5" key="2">
    <citation type="journal article" date="2020" name="Syst. Appl. Microbiol.">
        <title>Clarifying the taxonomy of the causal agent of bacterial leaf spot of lettuce through a polyphasic approach reveals that Xanthomonas cynarae Trebaol et al. 2000 emend. Timilsina et al. 2019 is a later heterotypic synonym of Xanthomonas hortorum Vauterin et al. 1995.</title>
        <authorList>
            <person name="Moriniere L."/>
            <person name="Burlet A."/>
            <person name="Rosenthal E.R."/>
            <person name="Nesme X."/>
            <person name="Portier P."/>
            <person name="Bull C.T."/>
            <person name="Lavire C."/>
            <person name="Fischer-Le Saux M."/>
            <person name="Bertolla F."/>
        </authorList>
    </citation>
    <scope>NUCLEOTIDE SEQUENCE [LARGE SCALE GENOMIC DNA]</scope>
    <source>
        <strain evidence="5">CFBP2533</strain>
    </source>
</reference>